<evidence type="ECO:0000313" key="1">
    <source>
        <dbReference type="EMBL" id="EAY00018.1"/>
    </source>
</evidence>
<dbReference type="RefSeq" id="XP_001312947.1">
    <property type="nucleotide sequence ID" value="XM_001312946.1"/>
</dbReference>
<name>A2F514_TRIV3</name>
<evidence type="ECO:0000313" key="2">
    <source>
        <dbReference type="Proteomes" id="UP000001542"/>
    </source>
</evidence>
<gene>
    <name evidence="1" type="ORF">TVAG_029220</name>
</gene>
<proteinExistence type="predicted"/>
<protein>
    <submittedName>
        <fullName evidence="1">Uncharacterized protein</fullName>
    </submittedName>
</protein>
<accession>A2F514</accession>
<dbReference type="VEuPathDB" id="TrichDB:TVAGG3_0594700"/>
<sequence>MRGVSQYKADLTDRWLRDNLSKKKYDDLNQAIFKTVPEMYRNETVDSCPTLIENAQILNHIYESDPEDAKEFANCPEFEEKDLSKMTTTEIYLENIALMQAIRNQREANEKLLQEIQLLDPAMRQLDLEKQGYFVELMNIEREMNTEKDSNLIASPK</sequence>
<dbReference type="EMBL" id="DS113617">
    <property type="protein sequence ID" value="EAY00018.1"/>
    <property type="molecule type" value="Genomic_DNA"/>
</dbReference>
<organism evidence="1 2">
    <name type="scientific">Trichomonas vaginalis (strain ATCC PRA-98 / G3)</name>
    <dbReference type="NCBI Taxonomy" id="412133"/>
    <lineage>
        <taxon>Eukaryota</taxon>
        <taxon>Metamonada</taxon>
        <taxon>Parabasalia</taxon>
        <taxon>Trichomonadida</taxon>
        <taxon>Trichomonadidae</taxon>
        <taxon>Trichomonas</taxon>
    </lineage>
</organism>
<reference evidence="1" key="1">
    <citation type="submission" date="2006-10" db="EMBL/GenBank/DDBJ databases">
        <authorList>
            <person name="Amadeo P."/>
            <person name="Zhao Q."/>
            <person name="Wortman J."/>
            <person name="Fraser-Liggett C."/>
            <person name="Carlton J."/>
        </authorList>
    </citation>
    <scope>NUCLEOTIDE SEQUENCE</scope>
    <source>
        <strain evidence="1">G3</strain>
    </source>
</reference>
<dbReference type="VEuPathDB" id="TrichDB:TVAG_029220"/>
<dbReference type="InParanoid" id="A2F514"/>
<keyword evidence="2" id="KW-1185">Reference proteome</keyword>
<dbReference type="KEGG" id="tva:4757837"/>
<reference evidence="1" key="2">
    <citation type="journal article" date="2007" name="Science">
        <title>Draft genome sequence of the sexually transmitted pathogen Trichomonas vaginalis.</title>
        <authorList>
            <person name="Carlton J.M."/>
            <person name="Hirt R.P."/>
            <person name="Silva J.C."/>
            <person name="Delcher A.L."/>
            <person name="Schatz M."/>
            <person name="Zhao Q."/>
            <person name="Wortman J.R."/>
            <person name="Bidwell S.L."/>
            <person name="Alsmark U.C.M."/>
            <person name="Besteiro S."/>
            <person name="Sicheritz-Ponten T."/>
            <person name="Noel C.J."/>
            <person name="Dacks J.B."/>
            <person name="Foster P.G."/>
            <person name="Simillion C."/>
            <person name="Van de Peer Y."/>
            <person name="Miranda-Saavedra D."/>
            <person name="Barton G.J."/>
            <person name="Westrop G.D."/>
            <person name="Mueller S."/>
            <person name="Dessi D."/>
            <person name="Fiori P.L."/>
            <person name="Ren Q."/>
            <person name="Paulsen I."/>
            <person name="Zhang H."/>
            <person name="Bastida-Corcuera F.D."/>
            <person name="Simoes-Barbosa A."/>
            <person name="Brown M.T."/>
            <person name="Hayes R.D."/>
            <person name="Mukherjee M."/>
            <person name="Okumura C.Y."/>
            <person name="Schneider R."/>
            <person name="Smith A.J."/>
            <person name="Vanacova S."/>
            <person name="Villalvazo M."/>
            <person name="Haas B.J."/>
            <person name="Pertea M."/>
            <person name="Feldblyum T.V."/>
            <person name="Utterback T.R."/>
            <person name="Shu C.L."/>
            <person name="Osoegawa K."/>
            <person name="de Jong P.J."/>
            <person name="Hrdy I."/>
            <person name="Horvathova L."/>
            <person name="Zubacova Z."/>
            <person name="Dolezal P."/>
            <person name="Malik S.B."/>
            <person name="Logsdon J.M. Jr."/>
            <person name="Henze K."/>
            <person name="Gupta A."/>
            <person name="Wang C.C."/>
            <person name="Dunne R.L."/>
            <person name="Upcroft J.A."/>
            <person name="Upcroft P."/>
            <person name="White O."/>
            <person name="Salzberg S.L."/>
            <person name="Tang P."/>
            <person name="Chiu C.-H."/>
            <person name="Lee Y.-S."/>
            <person name="Embley T.M."/>
            <person name="Coombs G.H."/>
            <person name="Mottram J.C."/>
            <person name="Tachezy J."/>
            <person name="Fraser-Liggett C.M."/>
            <person name="Johnson P.J."/>
        </authorList>
    </citation>
    <scope>NUCLEOTIDE SEQUENCE [LARGE SCALE GENOMIC DNA]</scope>
    <source>
        <strain evidence="1">G3</strain>
    </source>
</reference>
<dbReference type="SMR" id="A2F514"/>
<dbReference type="AlphaFoldDB" id="A2F514"/>
<dbReference type="Proteomes" id="UP000001542">
    <property type="component" value="Unassembled WGS sequence"/>
</dbReference>